<evidence type="ECO:0000259" key="4">
    <source>
        <dbReference type="Pfam" id="PF04715"/>
    </source>
</evidence>
<dbReference type="InterPro" id="IPR005801">
    <property type="entry name" value="ADC_synthase"/>
</dbReference>
<dbReference type="GO" id="GO:0046820">
    <property type="term" value="F:4-amino-4-deoxychorismate synthase activity"/>
    <property type="evidence" value="ECO:0007669"/>
    <property type="project" value="UniProtKB-EC"/>
</dbReference>
<dbReference type="AlphaFoldDB" id="A0AAW7ZBL6"/>
<dbReference type="Pfam" id="PF04715">
    <property type="entry name" value="Anth_synt_I_N"/>
    <property type="match status" value="1"/>
</dbReference>
<accession>A0AAW7ZBL6</accession>
<keyword evidence="6" id="KW-1185">Reference proteome</keyword>
<organism evidence="5 6">
    <name type="scientific">Desulforamulus aquiferis</name>
    <dbReference type="NCBI Taxonomy" id="1397668"/>
    <lineage>
        <taxon>Bacteria</taxon>
        <taxon>Bacillati</taxon>
        <taxon>Bacillota</taxon>
        <taxon>Clostridia</taxon>
        <taxon>Eubacteriales</taxon>
        <taxon>Peptococcaceae</taxon>
        <taxon>Desulforamulus</taxon>
    </lineage>
</organism>
<dbReference type="RefSeq" id="WP_304542049.1">
    <property type="nucleotide sequence ID" value="NZ_JARPTC010000009.1"/>
</dbReference>
<dbReference type="GO" id="GO:0009396">
    <property type="term" value="P:folic acid-containing compound biosynthetic process"/>
    <property type="evidence" value="ECO:0007669"/>
    <property type="project" value="InterPro"/>
</dbReference>
<evidence type="ECO:0000313" key="6">
    <source>
        <dbReference type="Proteomes" id="UP001172911"/>
    </source>
</evidence>
<evidence type="ECO:0000259" key="3">
    <source>
        <dbReference type="Pfam" id="PF00425"/>
    </source>
</evidence>
<dbReference type="InterPro" id="IPR019999">
    <property type="entry name" value="Anth_synth_I-like"/>
</dbReference>
<dbReference type="InterPro" id="IPR005802">
    <property type="entry name" value="ADC_synth_comp_1"/>
</dbReference>
<dbReference type="Proteomes" id="UP001172911">
    <property type="component" value="Unassembled WGS sequence"/>
</dbReference>
<reference evidence="5" key="1">
    <citation type="journal article" date="2023" name="J. Hazard. Mater.">
        <title>Anaerobic biodegradation of pyrene and benzo[a]pyrene by a new sulfate-reducing Desulforamulus aquiferis strain DSA.</title>
        <authorList>
            <person name="Zhang Z."/>
            <person name="Sun J."/>
            <person name="Gong X."/>
            <person name="Wang C."/>
            <person name="Wang H."/>
        </authorList>
    </citation>
    <scope>NUCLEOTIDE SEQUENCE</scope>
    <source>
        <strain evidence="5">DSA</strain>
    </source>
</reference>
<dbReference type="InterPro" id="IPR015890">
    <property type="entry name" value="Chorismate_C"/>
</dbReference>
<sequence length="482" mass="53462">MGRTALIKEIFLDKSIEEFYQCIVELPYCFLLDSGLATGGGRYSFMGADPFAVIHSKAGKTTLAQSFGSRLVNISVQQDNPLDVMADIFNSFPPLEVEEKIPFSGGGVGFFSYDLGRQLERMPELAADDLNTPDLIFGLFDVILVVDQLENRKYIVSTGYPEKLEKNATNRAMLRSEWLQGQLAKSPGLKKSRGNNSPVKVQANFNRQSYIKNVGQAIEHILSGDIFQVNLSQRFTMESEISGWQLYKDLKRISPAPFAAYLNFGDIEVISSSPERFLRVEQYGGVETCPIKGTRPRASNPAEDLSNYKQLLESQKDRAELTMIVDLARSDLGRVCRPGTIRAELPYCIEPFPTVFHLVATVKGSLIPGKNIFDLLKASFPGGSITGAPKIKAMEIIECLEPVRRGIYTGSLGYIGFDGRADLNIVIRTIIKVGGKYYFQVGGGITAKSNPEDEYNETLDKARALLRALKFEGSIYDGPYVY</sequence>
<dbReference type="PRINTS" id="PR00095">
    <property type="entry name" value="ANTSNTHASEI"/>
</dbReference>
<keyword evidence="2 5" id="KW-0808">Transferase</keyword>
<feature type="domain" description="Anthranilate synthase component I N-terminal" evidence="4">
    <location>
        <begin position="18"/>
        <end position="155"/>
    </location>
</feature>
<reference evidence="5" key="2">
    <citation type="submission" date="2023-03" db="EMBL/GenBank/DDBJ databases">
        <authorList>
            <person name="Zhang Z."/>
        </authorList>
    </citation>
    <scope>NUCLEOTIDE SEQUENCE</scope>
    <source>
        <strain evidence="5">DSA</strain>
    </source>
</reference>
<dbReference type="Pfam" id="PF00425">
    <property type="entry name" value="Chorismate_bind"/>
    <property type="match status" value="1"/>
</dbReference>
<dbReference type="GO" id="GO:0000162">
    <property type="term" value="P:L-tryptophan biosynthetic process"/>
    <property type="evidence" value="ECO:0007669"/>
    <property type="project" value="TreeGrafter"/>
</dbReference>
<dbReference type="SUPFAM" id="SSF56322">
    <property type="entry name" value="ADC synthase"/>
    <property type="match status" value="1"/>
</dbReference>
<evidence type="ECO:0000256" key="2">
    <source>
        <dbReference type="ARBA" id="ARBA00022679"/>
    </source>
</evidence>
<dbReference type="PANTHER" id="PTHR11236">
    <property type="entry name" value="AMINOBENZOATE/ANTHRANILATE SYNTHASE"/>
    <property type="match status" value="1"/>
</dbReference>
<dbReference type="Gene3D" id="3.60.120.10">
    <property type="entry name" value="Anthranilate synthase"/>
    <property type="match status" value="1"/>
</dbReference>
<dbReference type="InterPro" id="IPR006805">
    <property type="entry name" value="Anth_synth_I_N"/>
</dbReference>
<dbReference type="EMBL" id="JARPTC010000009">
    <property type="protein sequence ID" value="MDO7786935.1"/>
    <property type="molecule type" value="Genomic_DNA"/>
</dbReference>
<evidence type="ECO:0000313" key="5">
    <source>
        <dbReference type="EMBL" id="MDO7786935.1"/>
    </source>
</evidence>
<dbReference type="NCBIfam" id="TIGR00553">
    <property type="entry name" value="pabB"/>
    <property type="match status" value="1"/>
</dbReference>
<evidence type="ECO:0000256" key="1">
    <source>
        <dbReference type="ARBA" id="ARBA00013139"/>
    </source>
</evidence>
<name>A0AAW7ZBL6_9FIRM</name>
<feature type="domain" description="Chorismate-utilising enzyme C-terminal" evidence="3">
    <location>
        <begin position="207"/>
        <end position="461"/>
    </location>
</feature>
<gene>
    <name evidence="5" type="primary">pabB</name>
    <name evidence="5" type="ORF">P6N53_06830</name>
</gene>
<proteinExistence type="predicted"/>
<protein>
    <recommendedName>
        <fullName evidence="1">aminodeoxychorismate synthase</fullName>
        <ecNumber evidence="1">2.6.1.85</ecNumber>
    </recommendedName>
</protein>
<keyword evidence="5" id="KW-0032">Aminotransferase</keyword>
<dbReference type="PANTHER" id="PTHR11236:SF50">
    <property type="entry name" value="AMINODEOXYCHORISMATE SYNTHASE COMPONENT 1"/>
    <property type="match status" value="1"/>
</dbReference>
<comment type="caution">
    <text evidence="5">The sequence shown here is derived from an EMBL/GenBank/DDBJ whole genome shotgun (WGS) entry which is preliminary data.</text>
</comment>
<dbReference type="EC" id="2.6.1.85" evidence="1"/>